<dbReference type="InterPro" id="IPR005524">
    <property type="entry name" value="DUF318"/>
</dbReference>
<evidence type="ECO:0000256" key="6">
    <source>
        <dbReference type="ARBA" id="ARBA00023136"/>
    </source>
</evidence>
<comment type="similarity">
    <text evidence="2">Belongs to the UPF0718 family.</text>
</comment>
<sequence>MESIFGKKHDLSAMTIFIFIIILFLFGDLLVREVNIPAFALQVGTIFLSILLEAIPFILLGVFASSLIQTFVSEQTVQKWIPRRPIVALIPAAIVGALLPICECAIIPVVRRLISKGMPLHIGVVIMVTAPILNPVVFASTYYAFSSNLSIVYGRMGIGFVASLIIGLIIYIVFRNRLPLKKSIKHAHHHENHRFTATLAHAVDEFFDVGRYLIIGAFVASFFQVVIDREILVGIGQHEMLGPALMMGFAYVLSLCSEADAFVAASFTSTFTSASLLAFLIYGPMIDLKNTLMMLAYFRRIFVVGFIVIVTIVVYVSVYTFQFIG</sequence>
<keyword evidence="9" id="KW-1185">Reference proteome</keyword>
<evidence type="ECO:0000256" key="5">
    <source>
        <dbReference type="ARBA" id="ARBA00022989"/>
    </source>
</evidence>
<feature type="transmembrane region" description="Helical" evidence="7">
    <location>
        <begin position="88"/>
        <end position="110"/>
    </location>
</feature>
<evidence type="ECO:0000256" key="1">
    <source>
        <dbReference type="ARBA" id="ARBA00004651"/>
    </source>
</evidence>
<keyword evidence="5 7" id="KW-1133">Transmembrane helix</keyword>
<comment type="subcellular location">
    <subcellularLocation>
        <location evidence="1">Cell membrane</location>
        <topology evidence="1">Multi-pass membrane protein</topology>
    </subcellularLocation>
</comment>
<dbReference type="PANTHER" id="PTHR34184:SF4">
    <property type="entry name" value="UPF0718 PROTEIN YCGR"/>
    <property type="match status" value="1"/>
</dbReference>
<feature type="transmembrane region" description="Helical" evidence="7">
    <location>
        <begin position="122"/>
        <end position="145"/>
    </location>
</feature>
<feature type="transmembrane region" description="Helical" evidence="7">
    <location>
        <begin position="43"/>
        <end position="68"/>
    </location>
</feature>
<accession>A0A7W9YR98</accession>
<keyword evidence="4 7" id="KW-0812">Transmembrane</keyword>
<feature type="transmembrane region" description="Helical" evidence="7">
    <location>
        <begin position="12"/>
        <end position="31"/>
    </location>
</feature>
<keyword evidence="6 7" id="KW-0472">Membrane</keyword>
<dbReference type="Proteomes" id="UP000523528">
    <property type="component" value="Unassembled WGS sequence"/>
</dbReference>
<dbReference type="InterPro" id="IPR052923">
    <property type="entry name" value="UPF0718"/>
</dbReference>
<evidence type="ECO:0000256" key="3">
    <source>
        <dbReference type="ARBA" id="ARBA00022475"/>
    </source>
</evidence>
<evidence type="ECO:0000256" key="2">
    <source>
        <dbReference type="ARBA" id="ARBA00006386"/>
    </source>
</evidence>
<dbReference type="PANTHER" id="PTHR34184">
    <property type="entry name" value="UPF0718 PROTEIN YCGR"/>
    <property type="match status" value="1"/>
</dbReference>
<evidence type="ECO:0000256" key="4">
    <source>
        <dbReference type="ARBA" id="ARBA00022692"/>
    </source>
</evidence>
<protein>
    <submittedName>
        <fullName evidence="8">Uncharacterized membrane protein YraQ (UPF0718 family)</fullName>
    </submittedName>
</protein>
<evidence type="ECO:0000256" key="7">
    <source>
        <dbReference type="SAM" id="Phobius"/>
    </source>
</evidence>
<evidence type="ECO:0000313" key="8">
    <source>
        <dbReference type="EMBL" id="MBB6176903.1"/>
    </source>
</evidence>
<reference evidence="8 9" key="1">
    <citation type="submission" date="2020-08" db="EMBL/GenBank/DDBJ databases">
        <title>Genomic Encyclopedia of Type Strains, Phase IV (KMG-IV): sequencing the most valuable type-strain genomes for metagenomic binning, comparative biology and taxonomic classification.</title>
        <authorList>
            <person name="Goeker M."/>
        </authorList>
    </citation>
    <scope>NUCLEOTIDE SEQUENCE [LARGE SCALE GENOMIC DNA]</scope>
    <source>
        <strain evidence="8 9">DSM 23211</strain>
    </source>
</reference>
<proteinExistence type="inferred from homology"/>
<gene>
    <name evidence="8" type="ORF">HNQ82_001733</name>
</gene>
<comment type="caution">
    <text evidence="8">The sequence shown here is derived from an EMBL/GenBank/DDBJ whole genome shotgun (WGS) entry which is preliminary data.</text>
</comment>
<feature type="transmembrane region" description="Helical" evidence="7">
    <location>
        <begin position="151"/>
        <end position="174"/>
    </location>
</feature>
<dbReference type="RefSeq" id="WP_183248824.1">
    <property type="nucleotide sequence ID" value="NZ_JACHES010000006.1"/>
</dbReference>
<feature type="transmembrane region" description="Helical" evidence="7">
    <location>
        <begin position="261"/>
        <end position="282"/>
    </location>
</feature>
<feature type="transmembrane region" description="Helical" evidence="7">
    <location>
        <begin position="302"/>
        <end position="324"/>
    </location>
</feature>
<dbReference type="Pfam" id="PF03773">
    <property type="entry name" value="ArsP_1"/>
    <property type="match status" value="1"/>
</dbReference>
<organism evidence="8 9">
    <name type="scientific">Anoxybacillus tengchongensis</name>
    <dbReference type="NCBI Taxonomy" id="576944"/>
    <lineage>
        <taxon>Bacteria</taxon>
        <taxon>Bacillati</taxon>
        <taxon>Bacillota</taxon>
        <taxon>Bacilli</taxon>
        <taxon>Bacillales</taxon>
        <taxon>Anoxybacillaceae</taxon>
        <taxon>Anoxybacillus</taxon>
    </lineage>
</organism>
<dbReference type="GO" id="GO:0005886">
    <property type="term" value="C:plasma membrane"/>
    <property type="evidence" value="ECO:0007669"/>
    <property type="project" value="UniProtKB-SubCell"/>
</dbReference>
<dbReference type="AlphaFoldDB" id="A0A7W9YR98"/>
<dbReference type="EMBL" id="JACHES010000006">
    <property type="protein sequence ID" value="MBB6176903.1"/>
    <property type="molecule type" value="Genomic_DNA"/>
</dbReference>
<feature type="transmembrane region" description="Helical" evidence="7">
    <location>
        <begin position="209"/>
        <end position="227"/>
    </location>
</feature>
<keyword evidence="3" id="KW-1003">Cell membrane</keyword>
<evidence type="ECO:0000313" key="9">
    <source>
        <dbReference type="Proteomes" id="UP000523528"/>
    </source>
</evidence>
<name>A0A7W9YR98_9BACL</name>